<dbReference type="EMBL" id="PZQS01000008">
    <property type="protein sequence ID" value="PVD25604.1"/>
    <property type="molecule type" value="Genomic_DNA"/>
</dbReference>
<dbReference type="PANTHER" id="PTHR12827:SF3">
    <property type="entry name" value="ANAPHASE-PROMOTING COMPLEX SUBUNIT 1"/>
    <property type="match status" value="1"/>
</dbReference>
<evidence type="ECO:0000256" key="7">
    <source>
        <dbReference type="ARBA" id="ARBA00022980"/>
    </source>
</evidence>
<dbReference type="InterPro" id="IPR011989">
    <property type="entry name" value="ARM-like"/>
</dbReference>
<name>A0A2T7NWR0_POMCA</name>
<evidence type="ECO:0000256" key="5">
    <source>
        <dbReference type="ARBA" id="ARBA00022737"/>
    </source>
</evidence>
<dbReference type="Pfam" id="PF21282">
    <property type="entry name" value="APC1_3rd"/>
    <property type="match status" value="1"/>
</dbReference>
<evidence type="ECO:0000256" key="12">
    <source>
        <dbReference type="ARBA" id="ARBA00035545"/>
    </source>
</evidence>
<feature type="domain" description="Anaphase-promoting complex subunit 1 middle" evidence="16">
    <location>
        <begin position="1014"/>
        <end position="1077"/>
    </location>
</feature>
<dbReference type="GO" id="GO:0031145">
    <property type="term" value="P:anaphase-promoting complex-dependent catabolic process"/>
    <property type="evidence" value="ECO:0007669"/>
    <property type="project" value="TreeGrafter"/>
</dbReference>
<keyword evidence="9" id="KW-0687">Ribonucleoprotein</keyword>
<dbReference type="PANTHER" id="PTHR12827">
    <property type="entry name" value="MEIOTIC CHECKPOINT REGULATOR TSG24 FAMILY MEMBER"/>
    <property type="match status" value="1"/>
</dbReference>
<evidence type="ECO:0000259" key="14">
    <source>
        <dbReference type="Pfam" id="PF12859"/>
    </source>
</evidence>
<evidence type="ECO:0000256" key="9">
    <source>
        <dbReference type="ARBA" id="ARBA00023274"/>
    </source>
</evidence>
<dbReference type="Gene3D" id="1.25.10.10">
    <property type="entry name" value="Leucine-rich Repeat Variant"/>
    <property type="match status" value="2"/>
</dbReference>
<comment type="caution">
    <text evidence="18">The sequence shown here is derived from an EMBL/GenBank/DDBJ whole genome shotgun (WGS) entry which is preliminary data.</text>
</comment>
<evidence type="ECO:0000259" key="17">
    <source>
        <dbReference type="Pfam" id="PF21282"/>
    </source>
</evidence>
<dbReference type="OrthoDB" id="19439at2759"/>
<dbReference type="Gene3D" id="3.30.780.10">
    <property type="entry name" value="SUI1-like domain"/>
    <property type="match status" value="1"/>
</dbReference>
<feature type="domain" description="Anaphase-promoting complex subunit 1 beta-sandwich" evidence="17">
    <location>
        <begin position="1708"/>
        <end position="1793"/>
    </location>
</feature>
<dbReference type="GO" id="GO:1990904">
    <property type="term" value="C:ribonucleoprotein complex"/>
    <property type="evidence" value="ECO:0007669"/>
    <property type="project" value="UniProtKB-KW"/>
</dbReference>
<evidence type="ECO:0000256" key="1">
    <source>
        <dbReference type="ARBA" id="ARBA00004173"/>
    </source>
</evidence>
<accession>A0A2T7NWR0</accession>
<proteinExistence type="inferred from homology"/>
<dbReference type="Pfam" id="PF18122">
    <property type="entry name" value="APC1_C"/>
    <property type="match status" value="1"/>
</dbReference>
<feature type="region of interest" description="Disordered" evidence="13">
    <location>
        <begin position="1088"/>
        <end position="1109"/>
    </location>
</feature>
<dbReference type="InterPro" id="IPR007740">
    <property type="entry name" value="Ribosomal_mL49"/>
</dbReference>
<evidence type="ECO:0000256" key="6">
    <source>
        <dbReference type="ARBA" id="ARBA00022776"/>
    </source>
</evidence>
<organism evidence="18 19">
    <name type="scientific">Pomacea canaliculata</name>
    <name type="common">Golden apple snail</name>
    <dbReference type="NCBI Taxonomy" id="400727"/>
    <lineage>
        <taxon>Eukaryota</taxon>
        <taxon>Metazoa</taxon>
        <taxon>Spiralia</taxon>
        <taxon>Lophotrochozoa</taxon>
        <taxon>Mollusca</taxon>
        <taxon>Gastropoda</taxon>
        <taxon>Caenogastropoda</taxon>
        <taxon>Architaenioglossa</taxon>
        <taxon>Ampullarioidea</taxon>
        <taxon>Ampullariidae</taxon>
        <taxon>Pomacea</taxon>
    </lineage>
</organism>
<protein>
    <recommendedName>
        <fullName evidence="11">Large ribosomal subunit protein mL49</fullName>
    </recommendedName>
    <alternativeName>
        <fullName evidence="12">39S ribosomal protein L49, mitochondrial</fullName>
    </alternativeName>
</protein>
<dbReference type="GO" id="GO:0005680">
    <property type="term" value="C:anaphase-promoting complex"/>
    <property type="evidence" value="ECO:0007669"/>
    <property type="project" value="InterPro"/>
</dbReference>
<keyword evidence="7" id="KW-0689">Ribosomal protein</keyword>
<feature type="domain" description="Anaphase-promoting complex subunit 1 middle" evidence="16">
    <location>
        <begin position="818"/>
        <end position="1005"/>
    </location>
</feature>
<sequence length="1932" mass="215288">MQLHSSASFESTPQAQIKAGLTEFEVSADPEEFKFVERLLPYKTVPSPPSHTNYPTPSGWIPQKEADLTLPYFVRRTKNHMLPIYQELRNGNTRKLVKIRYIEGDIWALDADLREYLQQVTGSKIIATQVHEIARWIRVLLSTTLDPDDMITACDTQDFAPFGREYLRHHPGQFQVQNSKHFDHGVPLLKSFREISLHDAGKKEQWLFFGGGGKTVKSGENEEKTSKWRDEELYVSGLTVVWSKAGQDGVRSVIKTFTMDSPVLQVLWATFVLPDNDTKTDIGPAPQSKDEPQNGICVVESSSMTFFTDAGGEYSTVLPFQVSQTWPIKNGLLFQRALSPSELAAPKKNTPNQTIIFSLFHPLDDVCPVIMKTSGPGGSKLSYMTDSAQHILFTAHEPSLALIYDTVLGLHSAWRVRKARPEECSAVVVSLENTSLLHLTPLLGHNHSNSSHSRLLNSISAPSSSFSPMRNLSEKLFSPTSLLRSSPVLPHFTSSRSQSPVLTSEAALYRFHTPSPQVRSVNNLYSRTPNSSCNSSFLDNESYLEGPAAPQPEICLEHLWTEPVPPIRDGHLGKASKVFLSEDFCGQWYLCFMVPYRNQLRCVKFEESNDLSQLIFGTVTILPARDACPVESIGLIVVLETSGLITVYTGTTKISHLHIPLLPLGSHSLSLVRATTPQGSPTRGEIFTSSRPPSAVDARFDEEMTHLSPVPQQLEGTPSHLEGSIGDSVHGSSLIQSLHSNVRNKICVELLNGDLYRTTLPKMCTSPGINLSLKALKHLLPKDVALQLLGRWYTLRNTPGGIGTQAEWHVFQRCLLGLMGYDTTRLALTSKHELDRSMSPDMSAKRARPSDQGGEEKGALVLKECLVVPDHSTYSKPCTIDTSALLFQHCPAILLALHLVYEELKLNVLLHEEVESLAPLLYQIARDQHCHFYSDLYCRDFPQLFDLYDDISQISEGNKMQYPQVFPREPPCVLSWIYHSLCGTPQMPLLYIPLVCCSTVNVISLYAVLFNKEISTELAVERCLRRLAPAGITQQDLNCLPVGVSLPLREAILRCRCNPPSDWSEKEYNLIGRQDLCQLLHNHSWQPDQARVPTSHPVSGTTKDDEDGMEHMDSELLSLRWSEDLRVQEVRHMLQSAHPVRIAIVQRPEVSDHDFIEEQERHLYSICIRTMALPVGRGMFTLCTYVPLTTEALPIPKLCLTGRAPPRNTTVDLTRVEVPANMTAWPQFHNGVAAGLRIANFSQVESAWIIYNKPKSNELTNEYAGFLMALGLNGHLPNLNTLNVHDYLSKGHEMTTIGILLGLAAAKRGTMDLATTKVLSVHVPALLPPTSTELNIPHNVQVAAVLGVGLVYQGTAHSHMAEVLLAEIGRPPGPEMENCIDRESYSLAAGLALGLVMFGKGKQAIGLSNHSMADILCHLMVGGQKRPLPGIYRERFRSPSYLITEGDCVNVDVTSPGATLALGMLFFRTGNSAIAEWLQAPDTQFMLDQIRADFLLLRTLSRGLVMWDTVVPSMEWVESNIPEIIRKYSFKRGQEGEEEDESIDYETMSQAWINIVAASSMVLGLKFAGTANRAAYDTLVECVQRTMIIISTPSMCEQAGKNIMENCLSVVVTALSMVMAGTGDLFVLRLCRFLRKRVGLTYGAGFYGSHLAHAMATGLLFLGGGKYTLSTTPESVGAMLIAFFPRFPISSIIYKHFDIYMCWLHKPRILIPRDVDSGRACYVPLKIKFKDCADYQKESFEVYAPFLLPELEKIEEIKVLGPRYWPVVFHRDKNWDKIKMILQRGGGLCVKQRAGHLSYTEDPKGYRSMLAKSLTADHSSHSSTKPDVIKSFTSDPHIIALTEFFLGSKADLLAQQCAHCAHTGGMWQMKLCLAYNNSSHCLHRQCEPTTTSVNLLEQQFLLSLSRQIEDQLDSWRNAQGANLCIPHLAQAY</sequence>
<dbReference type="GO" id="GO:0051301">
    <property type="term" value="P:cell division"/>
    <property type="evidence" value="ECO:0007669"/>
    <property type="project" value="UniProtKB-KW"/>
</dbReference>
<keyword evidence="19" id="KW-1185">Reference proteome</keyword>
<gene>
    <name evidence="18" type="ORF">C0Q70_13262</name>
</gene>
<dbReference type="InterPro" id="IPR041221">
    <property type="entry name" value="APC1_C"/>
</dbReference>
<evidence type="ECO:0000256" key="4">
    <source>
        <dbReference type="ARBA" id="ARBA00022618"/>
    </source>
</evidence>
<dbReference type="Pfam" id="PF12859">
    <property type="entry name" value="ANAPC1"/>
    <property type="match status" value="1"/>
</dbReference>
<dbReference type="Pfam" id="PF05046">
    <property type="entry name" value="Img2"/>
    <property type="match status" value="1"/>
</dbReference>
<dbReference type="InterPro" id="IPR049255">
    <property type="entry name" value="Apc1_N"/>
</dbReference>
<dbReference type="GO" id="GO:0007091">
    <property type="term" value="P:metaphase/anaphase transition of mitotic cell cycle"/>
    <property type="evidence" value="ECO:0007669"/>
    <property type="project" value="TreeGrafter"/>
</dbReference>
<evidence type="ECO:0000313" key="19">
    <source>
        <dbReference type="Proteomes" id="UP000245119"/>
    </source>
</evidence>
<dbReference type="FunFam" id="3.30.780.10:FF:000009">
    <property type="entry name" value="39S ribosomal protein L49, mitochondrial"/>
    <property type="match status" value="1"/>
</dbReference>
<dbReference type="InterPro" id="IPR048971">
    <property type="entry name" value="Apc1_3rd"/>
</dbReference>
<keyword evidence="8" id="KW-0496">Mitochondrion</keyword>
<evidence type="ECO:0000259" key="15">
    <source>
        <dbReference type="Pfam" id="PF18122"/>
    </source>
</evidence>
<feature type="domain" description="Anaphase-promoting complex subunit 1 N-terminal" evidence="14">
    <location>
        <begin position="222"/>
        <end position="346"/>
    </location>
</feature>
<keyword evidence="4" id="KW-0132">Cell division</keyword>
<dbReference type="Pfam" id="PF20518">
    <property type="entry name" value="Apc1_MidN"/>
    <property type="match status" value="2"/>
</dbReference>
<dbReference type="GO" id="GO:0070979">
    <property type="term" value="P:protein K11-linked ubiquitination"/>
    <property type="evidence" value="ECO:0007669"/>
    <property type="project" value="TreeGrafter"/>
</dbReference>
<reference evidence="18 19" key="1">
    <citation type="submission" date="2018-04" db="EMBL/GenBank/DDBJ databases">
        <title>The genome of golden apple snail Pomacea canaliculata provides insight into stress tolerance and invasive adaptation.</title>
        <authorList>
            <person name="Liu C."/>
            <person name="Liu B."/>
            <person name="Ren Y."/>
            <person name="Zhang Y."/>
            <person name="Wang H."/>
            <person name="Li S."/>
            <person name="Jiang F."/>
            <person name="Yin L."/>
            <person name="Zhang G."/>
            <person name="Qian W."/>
            <person name="Fan W."/>
        </authorList>
    </citation>
    <scope>NUCLEOTIDE SEQUENCE [LARGE SCALE GENOMIC DNA]</scope>
    <source>
        <strain evidence="18">SZHN2017</strain>
        <tissue evidence="18">Muscle</tissue>
    </source>
</reference>
<comment type="similarity">
    <text evidence="2">Belongs to the mitochondrion-specific ribosomal protein mL49 family.</text>
</comment>
<evidence type="ECO:0000313" key="18">
    <source>
        <dbReference type="EMBL" id="PVD25604.1"/>
    </source>
</evidence>
<keyword evidence="5" id="KW-0677">Repeat</keyword>
<keyword evidence="6" id="KW-0498">Mitosis</keyword>
<dbReference type="InterPro" id="IPR046794">
    <property type="entry name" value="Apc1_MidN"/>
</dbReference>
<evidence type="ECO:0000256" key="13">
    <source>
        <dbReference type="SAM" id="MobiDB-lite"/>
    </source>
</evidence>
<evidence type="ECO:0000256" key="3">
    <source>
        <dbReference type="ARBA" id="ARBA00010547"/>
    </source>
</evidence>
<evidence type="ECO:0000256" key="10">
    <source>
        <dbReference type="ARBA" id="ARBA00023306"/>
    </source>
</evidence>
<keyword evidence="10" id="KW-0131">Cell cycle</keyword>
<feature type="domain" description="Anaphase-promoting complex subunit 1 C-terminal" evidence="15">
    <location>
        <begin position="1855"/>
        <end position="1921"/>
    </location>
</feature>
<dbReference type="GO" id="GO:0005739">
    <property type="term" value="C:mitochondrion"/>
    <property type="evidence" value="ECO:0007669"/>
    <property type="project" value="UniProtKB-SubCell"/>
</dbReference>
<evidence type="ECO:0000259" key="16">
    <source>
        <dbReference type="Pfam" id="PF20518"/>
    </source>
</evidence>
<comment type="subcellular location">
    <subcellularLocation>
        <location evidence="1">Mitochondrion</location>
    </subcellularLocation>
</comment>
<evidence type="ECO:0000256" key="8">
    <source>
        <dbReference type="ARBA" id="ARBA00023128"/>
    </source>
</evidence>
<dbReference type="GO" id="GO:0005840">
    <property type="term" value="C:ribosome"/>
    <property type="evidence" value="ECO:0007669"/>
    <property type="project" value="UniProtKB-KW"/>
</dbReference>
<dbReference type="InterPro" id="IPR024990">
    <property type="entry name" value="Apc1"/>
</dbReference>
<dbReference type="Proteomes" id="UP000245119">
    <property type="component" value="Linkage Group LG8"/>
</dbReference>
<dbReference type="FunFam" id="1.25.10.10:FF:000302">
    <property type="entry name" value="Anaphase-promoting complex subunit 1"/>
    <property type="match status" value="1"/>
</dbReference>
<evidence type="ECO:0000256" key="11">
    <source>
        <dbReference type="ARBA" id="ARBA00035191"/>
    </source>
</evidence>
<evidence type="ECO:0000256" key="2">
    <source>
        <dbReference type="ARBA" id="ARBA00005677"/>
    </source>
</evidence>
<comment type="similarity">
    <text evidence="3">Belongs to the APC1 family.</text>
</comment>
<dbReference type="STRING" id="400727.A0A2T7NWR0"/>
<dbReference type="GO" id="GO:0060090">
    <property type="term" value="F:molecular adaptor activity"/>
    <property type="evidence" value="ECO:0007669"/>
    <property type="project" value="TreeGrafter"/>
</dbReference>
<dbReference type="GO" id="GO:0003735">
    <property type="term" value="F:structural constituent of ribosome"/>
    <property type="evidence" value="ECO:0007669"/>
    <property type="project" value="InterPro"/>
</dbReference>
<dbReference type="GO" id="GO:0006412">
    <property type="term" value="P:translation"/>
    <property type="evidence" value="ECO:0007669"/>
    <property type="project" value="InterPro"/>
</dbReference>